<accession>A0ABY4DGW8</accession>
<proteinExistence type="predicted"/>
<evidence type="ECO:0000313" key="1">
    <source>
        <dbReference type="EMBL" id="UOM51111.1"/>
    </source>
</evidence>
<dbReference type="InterPro" id="IPR036412">
    <property type="entry name" value="HAD-like_sf"/>
</dbReference>
<dbReference type="InterPro" id="IPR006379">
    <property type="entry name" value="HAD-SF_hydro_IIB"/>
</dbReference>
<dbReference type="PANTHER" id="PTHR10000:SF8">
    <property type="entry name" value="HAD SUPERFAMILY HYDROLASE-LIKE, TYPE 3"/>
    <property type="match status" value="1"/>
</dbReference>
<evidence type="ECO:0000313" key="2">
    <source>
        <dbReference type="Proteomes" id="UP000829708"/>
    </source>
</evidence>
<dbReference type="Gene3D" id="3.30.1240.10">
    <property type="match status" value="1"/>
</dbReference>
<sequence>MQSSIITTILMDLDGTLLSSHKTILPYTRNVLMEVKRRGILLGFASGRSAVSAQAYTQSISSQLPLTVFNGSIIIDPDSNGKLYSVHLDDFIVFQLIKITRNTALRLHLYTENQVYLDMEDSLLYKQLDPIAYETCQPISNAFMKSEPIVKAMITGRETESLGQDLLGELAHRYPESFTAVSTFKNHIEIMNSKANKRNGLDLISKRMNIPLSSMLAFGDAENDREMLMSVGWGVAMGNSSNLLKACVDDVTADNDNDGIGHYLAKFFKLLS</sequence>
<dbReference type="PROSITE" id="PS01229">
    <property type="entry name" value="COF_2"/>
    <property type="match status" value="1"/>
</dbReference>
<dbReference type="SUPFAM" id="SSF56784">
    <property type="entry name" value="HAD-like"/>
    <property type="match status" value="1"/>
</dbReference>
<keyword evidence="2" id="KW-1185">Reference proteome</keyword>
<keyword evidence="1" id="KW-0378">Hydrolase</keyword>
<dbReference type="InterPro" id="IPR000150">
    <property type="entry name" value="Cof"/>
</dbReference>
<dbReference type="PANTHER" id="PTHR10000">
    <property type="entry name" value="PHOSPHOSERINE PHOSPHATASE"/>
    <property type="match status" value="1"/>
</dbReference>
<dbReference type="CDD" id="cd07516">
    <property type="entry name" value="HAD_Pase"/>
    <property type="match status" value="1"/>
</dbReference>
<dbReference type="NCBIfam" id="TIGR01484">
    <property type="entry name" value="HAD-SF-IIB"/>
    <property type="match status" value="1"/>
</dbReference>
<dbReference type="RefSeq" id="WP_244772487.1">
    <property type="nucleotide sequence ID" value="NZ_CP094929.1"/>
</dbReference>
<dbReference type="InterPro" id="IPR023214">
    <property type="entry name" value="HAD_sf"/>
</dbReference>
<dbReference type="GO" id="GO:0016787">
    <property type="term" value="F:hydrolase activity"/>
    <property type="evidence" value="ECO:0007669"/>
    <property type="project" value="UniProtKB-KW"/>
</dbReference>
<dbReference type="SFLD" id="SFLDS00003">
    <property type="entry name" value="Haloacid_Dehalogenase"/>
    <property type="match status" value="1"/>
</dbReference>
<name>A0ABY4DGW8_9SPIR</name>
<protein>
    <submittedName>
        <fullName evidence="1">Cof-type HAD-IIB family hydrolase</fullName>
    </submittedName>
</protein>
<gene>
    <name evidence="1" type="ORF">MUG09_16260</name>
</gene>
<dbReference type="SFLD" id="SFLDG01140">
    <property type="entry name" value="C2.B:_Phosphomannomutase_and_P"/>
    <property type="match status" value="1"/>
</dbReference>
<dbReference type="Pfam" id="PF08282">
    <property type="entry name" value="Hydrolase_3"/>
    <property type="match status" value="1"/>
</dbReference>
<dbReference type="NCBIfam" id="TIGR00099">
    <property type="entry name" value="Cof-subfamily"/>
    <property type="match status" value="1"/>
</dbReference>
<dbReference type="Proteomes" id="UP000829708">
    <property type="component" value="Chromosome"/>
</dbReference>
<reference evidence="2" key="1">
    <citation type="journal article" date="2024" name="J Bioinform Genom">
        <title>Complete genome sequence of the type strain bacterium Sphaerochaeta associata GLS2t (VKM B-2742)t.</title>
        <authorList>
            <person name="Troshina O.Y."/>
            <person name="Tepeeva A.N."/>
            <person name="Arzamasceva V.O."/>
            <person name="Whitman W.B."/>
            <person name="Varghese N."/>
            <person name="Shapiro N."/>
            <person name="Woyke T."/>
            <person name="Kripides N.C."/>
            <person name="Vasilenko O.V."/>
        </authorList>
    </citation>
    <scope>NUCLEOTIDE SEQUENCE [LARGE SCALE GENOMIC DNA]</scope>
    <source>
        <strain evidence="2">GLS2T</strain>
    </source>
</reference>
<dbReference type="Gene3D" id="3.40.50.1000">
    <property type="entry name" value="HAD superfamily/HAD-like"/>
    <property type="match status" value="1"/>
</dbReference>
<organism evidence="1 2">
    <name type="scientific">Sphaerochaeta associata</name>
    <dbReference type="NCBI Taxonomy" id="1129264"/>
    <lineage>
        <taxon>Bacteria</taxon>
        <taxon>Pseudomonadati</taxon>
        <taxon>Spirochaetota</taxon>
        <taxon>Spirochaetia</taxon>
        <taxon>Spirochaetales</taxon>
        <taxon>Sphaerochaetaceae</taxon>
        <taxon>Sphaerochaeta</taxon>
    </lineage>
</organism>
<dbReference type="EMBL" id="CP094929">
    <property type="protein sequence ID" value="UOM51111.1"/>
    <property type="molecule type" value="Genomic_DNA"/>
</dbReference>